<dbReference type="EMBL" id="BDCO01000002">
    <property type="protein sequence ID" value="GAT32205.1"/>
    <property type="molecule type" value="Genomic_DNA"/>
</dbReference>
<dbReference type="RefSeq" id="WP_075078051.1">
    <property type="nucleotide sequence ID" value="NZ_BDCO01000002.1"/>
</dbReference>
<reference evidence="3" key="1">
    <citation type="journal article" date="2017" name="Genome Announc.">
        <title>Draft Genome Sequence of Terrimicrobium sacchariphilum NM-5T, a Facultative Anaerobic Soil Bacterium of the Class Spartobacteria.</title>
        <authorList>
            <person name="Qiu Y.L."/>
            <person name="Tourlousse D.M."/>
            <person name="Matsuura N."/>
            <person name="Ohashi A."/>
            <person name="Sekiguchi Y."/>
        </authorList>
    </citation>
    <scope>NUCLEOTIDE SEQUENCE [LARGE SCALE GENOMIC DNA]</scope>
    <source>
        <strain evidence="3">NM-5</strain>
    </source>
</reference>
<dbReference type="AlphaFoldDB" id="A0A146G2Y8"/>
<organism evidence="2 3">
    <name type="scientific">Terrimicrobium sacchariphilum</name>
    <dbReference type="NCBI Taxonomy" id="690879"/>
    <lineage>
        <taxon>Bacteria</taxon>
        <taxon>Pseudomonadati</taxon>
        <taxon>Verrucomicrobiota</taxon>
        <taxon>Terrimicrobiia</taxon>
        <taxon>Terrimicrobiales</taxon>
        <taxon>Terrimicrobiaceae</taxon>
        <taxon>Terrimicrobium</taxon>
    </lineage>
</organism>
<name>A0A146G2Y8_TERSA</name>
<dbReference type="STRING" id="690879.TSACC_2603"/>
<accession>A0A146G2Y8</accession>
<gene>
    <name evidence="2" type="ORF">TSACC_2603</name>
</gene>
<evidence type="ECO:0000313" key="3">
    <source>
        <dbReference type="Proteomes" id="UP000076023"/>
    </source>
</evidence>
<feature type="chain" id="PRO_5007524317" evidence="1">
    <location>
        <begin position="22"/>
        <end position="266"/>
    </location>
</feature>
<evidence type="ECO:0000313" key="2">
    <source>
        <dbReference type="EMBL" id="GAT32205.1"/>
    </source>
</evidence>
<feature type="signal peptide" evidence="1">
    <location>
        <begin position="1"/>
        <end position="21"/>
    </location>
</feature>
<proteinExistence type="predicted"/>
<keyword evidence="3" id="KW-1185">Reference proteome</keyword>
<protein>
    <submittedName>
        <fullName evidence="2">Uncharacterized protein</fullName>
    </submittedName>
</protein>
<evidence type="ECO:0000256" key="1">
    <source>
        <dbReference type="SAM" id="SignalP"/>
    </source>
</evidence>
<dbReference type="Proteomes" id="UP000076023">
    <property type="component" value="Unassembled WGS sequence"/>
</dbReference>
<keyword evidence="1" id="KW-0732">Signal</keyword>
<dbReference type="InParanoid" id="A0A146G2Y8"/>
<comment type="caution">
    <text evidence="2">The sequence shown here is derived from an EMBL/GenBank/DDBJ whole genome shotgun (WGS) entry which is preliminary data.</text>
</comment>
<sequence>MNPFRLTVLGLCLVGASSVWAEELIVDFRKSDDIGLLFPGKIVGPGVLTVSPGGQPAAMLPTGDSGNFLYSLKKPLANSGADVEVTVDFWTTTPTASTPGLALVTGLSAVPGPQSALGYKGADTDGSIGVPRSSTGTGEAFEDAQASVTIALRFSPDGKWSLMAFNDSSRQGTAISETFPLEEGKQYRWITRYAPVAKRPGFEFTSQIFEVTASGGKGTPVAPAYSQQVANEALFGASSFFAVIGSQQGGARGVEKIDHFGVKSVK</sequence>